<organism evidence="1 2">
    <name type="scientific">Ottowia testudinis</name>
    <dbReference type="NCBI Taxonomy" id="2816950"/>
    <lineage>
        <taxon>Bacteria</taxon>
        <taxon>Pseudomonadati</taxon>
        <taxon>Pseudomonadota</taxon>
        <taxon>Betaproteobacteria</taxon>
        <taxon>Burkholderiales</taxon>
        <taxon>Comamonadaceae</taxon>
        <taxon>Ottowia</taxon>
    </lineage>
</organism>
<dbReference type="AlphaFoldDB" id="A0A975CPW1"/>
<evidence type="ECO:0000313" key="2">
    <source>
        <dbReference type="Proteomes" id="UP000663903"/>
    </source>
</evidence>
<protein>
    <submittedName>
        <fullName evidence="1">Uncharacterized protein</fullName>
    </submittedName>
</protein>
<dbReference type="Proteomes" id="UP000663903">
    <property type="component" value="Chromosome"/>
</dbReference>
<accession>A0A975CPW1</accession>
<keyword evidence="2" id="KW-1185">Reference proteome</keyword>
<evidence type="ECO:0000313" key="1">
    <source>
        <dbReference type="EMBL" id="QTD47503.1"/>
    </source>
</evidence>
<dbReference type="EMBL" id="CP071796">
    <property type="protein sequence ID" value="QTD47503.1"/>
    <property type="molecule type" value="Genomic_DNA"/>
</dbReference>
<reference evidence="1" key="1">
    <citation type="submission" date="2021-03" db="EMBL/GenBank/DDBJ databases">
        <title>Ottowia sp. 27C isolated from the cloaca of a Giant Asian pond turtle (Heosemys grandis).</title>
        <authorList>
            <person name="Spergser J."/>
            <person name="Busse H.-J."/>
        </authorList>
    </citation>
    <scope>NUCLEOTIDE SEQUENCE</scope>
    <source>
        <strain evidence="1">27C</strain>
    </source>
</reference>
<dbReference type="KEGG" id="otd:J1M35_19825"/>
<proteinExistence type="predicted"/>
<sequence>MFCAVLTLGGLLACTPALNWREVGLAPHSALALLPCKPDRTTRSVPLGGEPTELTVAGSEAGGATFALMAATLPAGRAPGPVLAGWQQATLAHMQAGGAPARQPFTPPGATPLPEALRVQAEGRRADGRAVSADAVWAARILPSGATELLHAVVYAERPQPEAAQAFFDGIRWP</sequence>
<name>A0A975CPW1_9BURK</name>
<gene>
    <name evidence="1" type="ORF">J1M35_19825</name>
</gene>